<dbReference type="PROSITE" id="PS50928">
    <property type="entry name" value="ABC_TM1"/>
    <property type="match status" value="1"/>
</dbReference>
<accession>A0A2I1IMG8</accession>
<dbReference type="AlphaFoldDB" id="A0A2I1IMG8"/>
<dbReference type="STRING" id="33007.HMPREF3198_00259"/>
<feature type="transmembrane region" description="Helical" evidence="6">
    <location>
        <begin position="61"/>
        <end position="88"/>
    </location>
</feature>
<dbReference type="GO" id="GO:0031460">
    <property type="term" value="P:glycine betaine transport"/>
    <property type="evidence" value="ECO:0007669"/>
    <property type="project" value="TreeGrafter"/>
</dbReference>
<proteinExistence type="inferred from homology"/>
<keyword evidence="3 6" id="KW-0812">Transmembrane</keyword>
<dbReference type="InterPro" id="IPR051204">
    <property type="entry name" value="ABC_transp_perm/SBD"/>
</dbReference>
<evidence type="ECO:0000313" key="8">
    <source>
        <dbReference type="EMBL" id="PKY72329.1"/>
    </source>
</evidence>
<dbReference type="RefSeq" id="WP_024331789.1">
    <property type="nucleotide sequence ID" value="NZ_JASOXK010000005.1"/>
</dbReference>
<feature type="domain" description="ABC transmembrane type-1" evidence="7">
    <location>
        <begin position="16"/>
        <end position="199"/>
    </location>
</feature>
<evidence type="ECO:0000256" key="2">
    <source>
        <dbReference type="ARBA" id="ARBA00022448"/>
    </source>
</evidence>
<dbReference type="InterPro" id="IPR035906">
    <property type="entry name" value="MetI-like_sf"/>
</dbReference>
<dbReference type="Gene3D" id="1.10.3720.10">
    <property type="entry name" value="MetI-like"/>
    <property type="match status" value="1"/>
</dbReference>
<dbReference type="GeneID" id="35866860"/>
<keyword evidence="2 6" id="KW-0813">Transport</keyword>
<comment type="subcellular location">
    <subcellularLocation>
        <location evidence="6">Cell membrane</location>
        <topology evidence="6">Multi-pass membrane protein</topology>
    </subcellularLocation>
    <subcellularLocation>
        <location evidence="1">Membrane</location>
        <topology evidence="1">Multi-pass membrane protein</topology>
    </subcellularLocation>
</comment>
<evidence type="ECO:0000256" key="6">
    <source>
        <dbReference type="RuleBase" id="RU363032"/>
    </source>
</evidence>
<organism evidence="8 9">
    <name type="scientific">Winkia neuii</name>
    <dbReference type="NCBI Taxonomy" id="33007"/>
    <lineage>
        <taxon>Bacteria</taxon>
        <taxon>Bacillati</taxon>
        <taxon>Actinomycetota</taxon>
        <taxon>Actinomycetes</taxon>
        <taxon>Actinomycetales</taxon>
        <taxon>Actinomycetaceae</taxon>
        <taxon>Winkia</taxon>
    </lineage>
</organism>
<dbReference type="Pfam" id="PF00528">
    <property type="entry name" value="BPD_transp_1"/>
    <property type="match status" value="1"/>
</dbReference>
<feature type="transmembrane region" description="Helical" evidence="6">
    <location>
        <begin position="12"/>
        <end position="41"/>
    </location>
</feature>
<dbReference type="InterPro" id="IPR000515">
    <property type="entry name" value="MetI-like"/>
</dbReference>
<evidence type="ECO:0000256" key="3">
    <source>
        <dbReference type="ARBA" id="ARBA00022692"/>
    </source>
</evidence>
<dbReference type="Proteomes" id="UP000235122">
    <property type="component" value="Unassembled WGS sequence"/>
</dbReference>
<gene>
    <name evidence="8" type="ORF">CYJ19_05630</name>
</gene>
<reference evidence="8 9" key="1">
    <citation type="submission" date="2017-12" db="EMBL/GenBank/DDBJ databases">
        <title>Phylogenetic diversity of female urinary microbiome.</title>
        <authorList>
            <person name="Thomas-White K."/>
            <person name="Wolfe A.J."/>
        </authorList>
    </citation>
    <scope>NUCLEOTIDE SEQUENCE [LARGE SCALE GENOMIC DNA]</scope>
    <source>
        <strain evidence="8 9">UMB0402</strain>
    </source>
</reference>
<keyword evidence="9" id="KW-1185">Reference proteome</keyword>
<protein>
    <submittedName>
        <fullName evidence="8">ABC transporter permease</fullName>
    </submittedName>
</protein>
<dbReference type="CDD" id="cd06261">
    <property type="entry name" value="TM_PBP2"/>
    <property type="match status" value="1"/>
</dbReference>
<evidence type="ECO:0000313" key="9">
    <source>
        <dbReference type="Proteomes" id="UP000235122"/>
    </source>
</evidence>
<sequence length="213" mass="22223">MADFIAQRWHQLLFMAVQHAWLVAQCIFLATLLAVALAALAYKTPLLRSLLNNVSTIGLTIPSFALLALLVAPFGFGVAPTVIALVFYGSLPIMRNAVVGLAGVDPQVIEAARGQGMSQKATFFKIRLPLAWPLILSGIRVSTQMIMGIAAIGAYVLGPGLGSLIFTGLARLGGAGALHSALVGTLLIVAVALIADLGLATLGRLTISRGIRD</sequence>
<dbReference type="GO" id="GO:0005886">
    <property type="term" value="C:plasma membrane"/>
    <property type="evidence" value="ECO:0007669"/>
    <property type="project" value="UniProtKB-SubCell"/>
</dbReference>
<evidence type="ECO:0000256" key="5">
    <source>
        <dbReference type="ARBA" id="ARBA00023136"/>
    </source>
</evidence>
<keyword evidence="5 6" id="KW-0472">Membrane</keyword>
<evidence type="ECO:0000256" key="4">
    <source>
        <dbReference type="ARBA" id="ARBA00022989"/>
    </source>
</evidence>
<dbReference type="SUPFAM" id="SSF161098">
    <property type="entry name" value="MetI-like"/>
    <property type="match status" value="1"/>
</dbReference>
<name>A0A2I1IMG8_9ACTO</name>
<dbReference type="GO" id="GO:0055085">
    <property type="term" value="P:transmembrane transport"/>
    <property type="evidence" value="ECO:0007669"/>
    <property type="project" value="InterPro"/>
</dbReference>
<dbReference type="EMBL" id="PKKO01000003">
    <property type="protein sequence ID" value="PKY72329.1"/>
    <property type="molecule type" value="Genomic_DNA"/>
</dbReference>
<comment type="similarity">
    <text evidence="6">Belongs to the binding-protein-dependent transport system permease family.</text>
</comment>
<evidence type="ECO:0000259" key="7">
    <source>
        <dbReference type="PROSITE" id="PS50928"/>
    </source>
</evidence>
<evidence type="ECO:0000256" key="1">
    <source>
        <dbReference type="ARBA" id="ARBA00004141"/>
    </source>
</evidence>
<dbReference type="PANTHER" id="PTHR30177:SF4">
    <property type="entry name" value="OSMOPROTECTANT IMPORT PERMEASE PROTEIN OSMW"/>
    <property type="match status" value="1"/>
</dbReference>
<dbReference type="PANTHER" id="PTHR30177">
    <property type="entry name" value="GLYCINE BETAINE/L-PROLINE TRANSPORT SYSTEM PERMEASE PROTEIN PROW"/>
    <property type="match status" value="1"/>
</dbReference>
<keyword evidence="4 6" id="KW-1133">Transmembrane helix</keyword>
<comment type="caution">
    <text evidence="8">The sequence shown here is derived from an EMBL/GenBank/DDBJ whole genome shotgun (WGS) entry which is preliminary data.</text>
</comment>
<feature type="transmembrane region" description="Helical" evidence="6">
    <location>
        <begin position="177"/>
        <end position="202"/>
    </location>
</feature>